<proteinExistence type="predicted"/>
<dbReference type="RefSeq" id="WP_012582711.1">
    <property type="nucleotide sequence ID" value="NC_011661.1"/>
</dbReference>
<dbReference type="KEGG" id="dtu:Dtur_0304"/>
<dbReference type="Proteomes" id="UP000007719">
    <property type="component" value="Chromosome"/>
</dbReference>
<keyword evidence="2" id="KW-1185">Reference proteome</keyword>
<dbReference type="EMBL" id="CP001251">
    <property type="protein sequence ID" value="ACK41626.1"/>
    <property type="molecule type" value="Genomic_DNA"/>
</dbReference>
<reference evidence="2" key="1">
    <citation type="journal article" date="2016" name="Front. Microbiol.">
        <title>The complete genome sequence of hyperthermophile Dictyoglomus turgidum DSM 6724 reveals a specialized carbohydrate fermentor.</title>
        <authorList>
            <person name="Brumm P.J."/>
            <person name="Gowda K."/>
            <person name="Robb F.T."/>
            <person name="Mead D.A."/>
        </authorList>
    </citation>
    <scope>NUCLEOTIDE SEQUENCE [LARGE SCALE GENOMIC DNA]</scope>
    <source>
        <strain evidence="2">DSM 6724 / Z-1310</strain>
    </source>
</reference>
<dbReference type="STRING" id="515635.Dtur_0304"/>
<organism evidence="1 2">
    <name type="scientific">Dictyoglomus turgidum (strain DSM 6724 / Z-1310)</name>
    <dbReference type="NCBI Taxonomy" id="515635"/>
    <lineage>
        <taxon>Bacteria</taxon>
        <taxon>Pseudomonadati</taxon>
        <taxon>Dictyoglomota</taxon>
        <taxon>Dictyoglomia</taxon>
        <taxon>Dictyoglomales</taxon>
        <taxon>Dictyoglomaceae</taxon>
        <taxon>Dictyoglomus</taxon>
    </lineage>
</organism>
<evidence type="ECO:0000313" key="2">
    <source>
        <dbReference type="Proteomes" id="UP000007719"/>
    </source>
</evidence>
<dbReference type="AlphaFoldDB" id="B8DZ00"/>
<evidence type="ECO:0000313" key="1">
    <source>
        <dbReference type="EMBL" id="ACK41626.1"/>
    </source>
</evidence>
<dbReference type="HOGENOM" id="CLU_3117226_0_0_0"/>
<dbReference type="InParanoid" id="B8DZ00"/>
<dbReference type="EnsemblBacteria" id="ACK41626">
    <property type="protein sequence ID" value="ACK41626"/>
    <property type="gene ID" value="Dtur_0304"/>
</dbReference>
<accession>B8DZ00</accession>
<sequence length="50" mass="5972">MKIRLERVKIDQSKIKQIRVNTNRVEEINLKAESVVKDSPIIEYLRTKTF</sequence>
<gene>
    <name evidence="1" type="ordered locus">Dtur_0304</name>
</gene>
<name>B8DZ00_DICTD</name>
<protein>
    <submittedName>
        <fullName evidence="1">Uncharacterized protein</fullName>
    </submittedName>
</protein>